<evidence type="ECO:0000256" key="1">
    <source>
        <dbReference type="SAM" id="MobiDB-lite"/>
    </source>
</evidence>
<evidence type="ECO:0000313" key="2">
    <source>
        <dbReference type="EMBL" id="KAL3815961.1"/>
    </source>
</evidence>
<sequence>MMGSSIYNAGPRGRYSTDPKNSHVPNKATDPPRGITMQPSPAAAHAILSPAVSLDDDEARAERRLHRAQALSSRLSQYTRGSDRRQVLRTLLDVEYLPRMHELGGVSGVDDIAAAEREAAAERASLNGVNFMQVRDHCHRGGPVDSYFLQTVREVCGHMCDMDGVDADPMALYGGLLLRLCRSASERDALETMTSWTSCRTGELVMLPLGRRHHKPDSTAPLAEPAGLEMYVEGGNVHAKVTMRHELGLYRRTDLESGENGKAIAEALRPWNGLVEMAQRERLLLHRPGATTSSQKKKKKKGGGNNASEEDSAARRLTNIQYAALSLTRFSSGHKSFLRPWVYINVDVVERINFGTGSSVRILHVGIPEDKNRGYVLK</sequence>
<proteinExistence type="predicted"/>
<feature type="region of interest" description="Disordered" evidence="1">
    <location>
        <begin position="1"/>
        <end position="36"/>
    </location>
</feature>
<accession>A0ABD3RTU2</accession>
<gene>
    <name evidence="2" type="ORF">ACHAXA_003582</name>
</gene>
<dbReference type="EMBL" id="JALLPB020000173">
    <property type="protein sequence ID" value="KAL3815961.1"/>
    <property type="molecule type" value="Genomic_DNA"/>
</dbReference>
<protein>
    <submittedName>
        <fullName evidence="2">Uncharacterized protein</fullName>
    </submittedName>
</protein>
<feature type="region of interest" description="Disordered" evidence="1">
    <location>
        <begin position="285"/>
        <end position="312"/>
    </location>
</feature>
<evidence type="ECO:0000313" key="3">
    <source>
        <dbReference type="Proteomes" id="UP001530377"/>
    </source>
</evidence>
<reference evidence="2 3" key="1">
    <citation type="submission" date="2024-10" db="EMBL/GenBank/DDBJ databases">
        <title>Updated reference genomes for cyclostephanoid diatoms.</title>
        <authorList>
            <person name="Roberts W.R."/>
            <person name="Alverson A.J."/>
        </authorList>
    </citation>
    <scope>NUCLEOTIDE SEQUENCE [LARGE SCALE GENOMIC DNA]</scope>
    <source>
        <strain evidence="2 3">AJA228-03</strain>
    </source>
</reference>
<organism evidence="2 3">
    <name type="scientific">Cyclostephanos tholiformis</name>
    <dbReference type="NCBI Taxonomy" id="382380"/>
    <lineage>
        <taxon>Eukaryota</taxon>
        <taxon>Sar</taxon>
        <taxon>Stramenopiles</taxon>
        <taxon>Ochrophyta</taxon>
        <taxon>Bacillariophyta</taxon>
        <taxon>Coscinodiscophyceae</taxon>
        <taxon>Thalassiosirophycidae</taxon>
        <taxon>Stephanodiscales</taxon>
        <taxon>Stephanodiscaceae</taxon>
        <taxon>Cyclostephanos</taxon>
    </lineage>
</organism>
<dbReference type="Proteomes" id="UP001530377">
    <property type="component" value="Unassembled WGS sequence"/>
</dbReference>
<comment type="caution">
    <text evidence="2">The sequence shown here is derived from an EMBL/GenBank/DDBJ whole genome shotgun (WGS) entry which is preliminary data.</text>
</comment>
<keyword evidence="3" id="KW-1185">Reference proteome</keyword>
<dbReference type="AlphaFoldDB" id="A0ABD3RTU2"/>
<name>A0ABD3RTU2_9STRA</name>